<dbReference type="SUPFAM" id="SSF53448">
    <property type="entry name" value="Nucleotide-diphospho-sugar transferases"/>
    <property type="match status" value="1"/>
</dbReference>
<keyword evidence="1" id="KW-0328">Glycosyltransferase</keyword>
<keyword evidence="2" id="KW-1185">Reference proteome</keyword>
<dbReference type="PANTHER" id="PTHR34144">
    <property type="entry name" value="CHROMOSOME 8, WHOLE GENOME SHOTGUN SEQUENCE"/>
    <property type="match status" value="1"/>
</dbReference>
<dbReference type="Pfam" id="PF11735">
    <property type="entry name" value="CAP59_mtransfer"/>
    <property type="match status" value="1"/>
</dbReference>
<name>A0A2S4KL73_9HYPO</name>
<dbReference type="InterPro" id="IPR021047">
    <property type="entry name" value="Mannosyltransferase_CMT1"/>
</dbReference>
<dbReference type="EMBL" id="PKSG01001121">
    <property type="protein sequence ID" value="POR30951.1"/>
    <property type="molecule type" value="Genomic_DNA"/>
</dbReference>
<reference evidence="1 2" key="1">
    <citation type="submission" date="2018-01" db="EMBL/GenBank/DDBJ databases">
        <title>Harnessing the power of phylogenomics to disentangle the directionality and signatures of interkingdom host jumping in the parasitic fungal genus Tolypocladium.</title>
        <authorList>
            <person name="Quandt C.A."/>
            <person name="Patterson W."/>
            <person name="Spatafora J.W."/>
        </authorList>
    </citation>
    <scope>NUCLEOTIDE SEQUENCE [LARGE SCALE GENOMIC DNA]</scope>
    <source>
        <strain evidence="1 2">NRBC 100945</strain>
    </source>
</reference>
<evidence type="ECO:0000313" key="2">
    <source>
        <dbReference type="Proteomes" id="UP000237481"/>
    </source>
</evidence>
<proteinExistence type="predicted"/>
<dbReference type="Proteomes" id="UP000237481">
    <property type="component" value="Unassembled WGS sequence"/>
</dbReference>
<gene>
    <name evidence="1" type="ORF">TPAR_08844</name>
</gene>
<dbReference type="AlphaFoldDB" id="A0A2S4KL73"/>
<dbReference type="OrthoDB" id="262547at2759"/>
<sequence>MVRASLNPKRRIFERRTLTSISIAGHVLPAANITTYLDEILGRKGTQLSNFECPAVNSTRYESLKALESQADRKIRYYFALDLRQCLPLLPRLIGSLVEAIRFLGPTHCAISIVEGNSNDGTADVLAALQPEIEGIGATYFLQSSPINPSQGDRIGKLAEIRNMALKPLLENAGRMHANKDTTIVFSNDVALCPDDILELIFQRQSLGADMTCAMDWTGGSNPTFYDVWISRGMNGDSFFDVPLDGSWHLAWNLFWNAEETRARFDAHLPFQVFSCWNGAAVFGAQPVLENILFRGPNQEAGECHQGEPQLFCKDLWFHGFGKIAVVPTVNLEYSIEKGKLIKEAKGFVTDLVGQQNLADDKINWRLEPPEKVKCMEESWSRQIWQLWNETLSM</sequence>
<protein>
    <submittedName>
        <fullName evidence="1">Alpha-1,3-mannosyltransferase CMT1</fullName>
    </submittedName>
</protein>
<comment type="caution">
    <text evidence="1">The sequence shown here is derived from an EMBL/GenBank/DDBJ whole genome shotgun (WGS) entry which is preliminary data.</text>
</comment>
<evidence type="ECO:0000313" key="1">
    <source>
        <dbReference type="EMBL" id="POR30951.1"/>
    </source>
</evidence>
<accession>A0A2S4KL73</accession>
<dbReference type="PANTHER" id="PTHR34144:SF5">
    <property type="entry name" value="ALPHA-1,3-MANNOSYLTRANSFERASE CMT1"/>
    <property type="match status" value="1"/>
</dbReference>
<dbReference type="GO" id="GO:0016757">
    <property type="term" value="F:glycosyltransferase activity"/>
    <property type="evidence" value="ECO:0007669"/>
    <property type="project" value="UniProtKB-KW"/>
</dbReference>
<organism evidence="1 2">
    <name type="scientific">Tolypocladium paradoxum</name>
    <dbReference type="NCBI Taxonomy" id="94208"/>
    <lineage>
        <taxon>Eukaryota</taxon>
        <taxon>Fungi</taxon>
        <taxon>Dikarya</taxon>
        <taxon>Ascomycota</taxon>
        <taxon>Pezizomycotina</taxon>
        <taxon>Sordariomycetes</taxon>
        <taxon>Hypocreomycetidae</taxon>
        <taxon>Hypocreales</taxon>
        <taxon>Ophiocordycipitaceae</taxon>
        <taxon>Tolypocladium</taxon>
    </lineage>
</organism>
<dbReference type="InterPro" id="IPR029044">
    <property type="entry name" value="Nucleotide-diphossugar_trans"/>
</dbReference>
<keyword evidence="1" id="KW-0808">Transferase</keyword>